<accession>A0A060WIM7</accession>
<dbReference type="InterPro" id="IPR028025">
    <property type="entry name" value="FAM229"/>
</dbReference>
<dbReference type="EMBL" id="FR904470">
    <property type="protein sequence ID" value="CDQ64395.1"/>
    <property type="molecule type" value="Genomic_DNA"/>
</dbReference>
<sequence>MTRHHLQTRVYKKRSLPGGHLGLPKFILAAKKSLSATCPLTDIDDVPISRQLRRCPGNHCLTVWREDVCLASMVNNPSQTTES</sequence>
<comment type="similarity">
    <text evidence="1">Belongs to the FAM229 family.</text>
</comment>
<evidence type="ECO:0000256" key="1">
    <source>
        <dbReference type="ARBA" id="ARBA00009958"/>
    </source>
</evidence>
<dbReference type="PaxDb" id="8022-A0A060WIM7"/>
<evidence type="ECO:0000313" key="2">
    <source>
        <dbReference type="EMBL" id="CDQ64395.1"/>
    </source>
</evidence>
<reference evidence="2" key="1">
    <citation type="journal article" date="2014" name="Nat. Commun.">
        <title>The rainbow trout genome provides novel insights into evolution after whole-genome duplication in vertebrates.</title>
        <authorList>
            <person name="Berthelot C."/>
            <person name="Brunet F."/>
            <person name="Chalopin D."/>
            <person name="Juanchich A."/>
            <person name="Bernard M."/>
            <person name="Noel B."/>
            <person name="Bento P."/>
            <person name="Da Silva C."/>
            <person name="Labadie K."/>
            <person name="Alberti A."/>
            <person name="Aury J.M."/>
            <person name="Louis A."/>
            <person name="Dehais P."/>
            <person name="Bardou P."/>
            <person name="Montfort J."/>
            <person name="Klopp C."/>
            <person name="Cabau C."/>
            <person name="Gaspin C."/>
            <person name="Thorgaard G.H."/>
            <person name="Boussaha M."/>
            <person name="Quillet E."/>
            <person name="Guyomard R."/>
            <person name="Galiana D."/>
            <person name="Bobe J."/>
            <person name="Volff J.N."/>
            <person name="Genet C."/>
            <person name="Wincker P."/>
            <person name="Jaillon O."/>
            <person name="Roest Crollius H."/>
            <person name="Guiguen Y."/>
        </authorList>
    </citation>
    <scope>NUCLEOTIDE SEQUENCE [LARGE SCALE GENOMIC DNA]</scope>
</reference>
<dbReference type="Proteomes" id="UP000193380">
    <property type="component" value="Unassembled WGS sequence"/>
</dbReference>
<dbReference type="AlphaFoldDB" id="A0A060WIM7"/>
<reference evidence="2" key="2">
    <citation type="submission" date="2014-03" db="EMBL/GenBank/DDBJ databases">
        <authorList>
            <person name="Genoscope - CEA"/>
        </authorList>
    </citation>
    <scope>NUCLEOTIDE SEQUENCE</scope>
</reference>
<name>A0A060WIM7_ONCMY</name>
<evidence type="ECO:0000313" key="3">
    <source>
        <dbReference type="Proteomes" id="UP000193380"/>
    </source>
</evidence>
<dbReference type="Pfam" id="PF14982">
    <property type="entry name" value="UPF0731"/>
    <property type="match status" value="1"/>
</dbReference>
<organism evidence="2 3">
    <name type="scientific">Oncorhynchus mykiss</name>
    <name type="common">Rainbow trout</name>
    <name type="synonym">Salmo gairdneri</name>
    <dbReference type="NCBI Taxonomy" id="8022"/>
    <lineage>
        <taxon>Eukaryota</taxon>
        <taxon>Metazoa</taxon>
        <taxon>Chordata</taxon>
        <taxon>Craniata</taxon>
        <taxon>Vertebrata</taxon>
        <taxon>Euteleostomi</taxon>
        <taxon>Actinopterygii</taxon>
        <taxon>Neopterygii</taxon>
        <taxon>Teleostei</taxon>
        <taxon>Protacanthopterygii</taxon>
        <taxon>Salmoniformes</taxon>
        <taxon>Salmonidae</taxon>
        <taxon>Salmoninae</taxon>
        <taxon>Oncorhynchus</taxon>
    </lineage>
</organism>
<protein>
    <submittedName>
        <fullName evidence="2">Uncharacterized protein</fullName>
    </submittedName>
</protein>
<proteinExistence type="inferred from homology"/>
<gene>
    <name evidence="2" type="ORF">GSONMT00071176001</name>
</gene>